<sequence>MGGGKVNPTSPPAKAVHQAWKDGPSKKARRDGRGTRWGSPEKLTHPACLADGGADAKGSHTARRGVGPTSRVGVAPSGETVCWWLRAPERFSQNGEEWTGQQKGCECVAVTTTISHRVSAPVIQTPRAAYARKKEYRRNQTGKPDLSDEKPVSPLLADAGKGHPHGAPCEHQWRRHFQQRRQRGTCVATWNCRRAKTTVCLPLGGWSPSTSLKPRGKPQNRLCPAAADRAETCLTRARFDGYGESVGSPNPRGMCVKLCKGRSSPGDDPSRSGSTAWPSTSTDRHELTNAEVTAARPQDTTDRRTTSPLKPRTHPRLAGAVAGTLTHGGTAPRKAPEPAAALNCGRNVRKEGAKPPSYPAKGRAPGMKRSTGPSNRHAVTPAETRWGSPEKLTHARLPG</sequence>
<feature type="region of interest" description="Disordered" evidence="1">
    <location>
        <begin position="130"/>
        <end position="155"/>
    </location>
</feature>
<comment type="caution">
    <text evidence="2">The sequence shown here is derived from an EMBL/GenBank/DDBJ whole genome shotgun (WGS) entry which is preliminary data.</text>
</comment>
<evidence type="ECO:0000313" key="3">
    <source>
        <dbReference type="Proteomes" id="UP001311232"/>
    </source>
</evidence>
<dbReference type="AlphaFoldDB" id="A0AAV9SEX5"/>
<reference evidence="2 3" key="1">
    <citation type="submission" date="2021-06" db="EMBL/GenBank/DDBJ databases">
        <authorList>
            <person name="Palmer J.M."/>
        </authorList>
    </citation>
    <scope>NUCLEOTIDE SEQUENCE [LARGE SCALE GENOMIC DNA]</scope>
    <source>
        <strain evidence="2 3">MEX-2019</strain>
        <tissue evidence="2">Muscle</tissue>
    </source>
</reference>
<feature type="region of interest" description="Disordered" evidence="1">
    <location>
        <begin position="257"/>
        <end position="399"/>
    </location>
</feature>
<evidence type="ECO:0000256" key="1">
    <source>
        <dbReference type="SAM" id="MobiDB-lite"/>
    </source>
</evidence>
<organism evidence="2 3">
    <name type="scientific">Crenichthys baileyi</name>
    <name type="common">White River springfish</name>
    <dbReference type="NCBI Taxonomy" id="28760"/>
    <lineage>
        <taxon>Eukaryota</taxon>
        <taxon>Metazoa</taxon>
        <taxon>Chordata</taxon>
        <taxon>Craniata</taxon>
        <taxon>Vertebrata</taxon>
        <taxon>Euteleostomi</taxon>
        <taxon>Actinopterygii</taxon>
        <taxon>Neopterygii</taxon>
        <taxon>Teleostei</taxon>
        <taxon>Neoteleostei</taxon>
        <taxon>Acanthomorphata</taxon>
        <taxon>Ovalentaria</taxon>
        <taxon>Atherinomorphae</taxon>
        <taxon>Cyprinodontiformes</taxon>
        <taxon>Goodeidae</taxon>
        <taxon>Crenichthys</taxon>
    </lineage>
</organism>
<feature type="compositionally biased region" description="Low complexity" evidence="1">
    <location>
        <begin position="261"/>
        <end position="274"/>
    </location>
</feature>
<gene>
    <name evidence="2" type="ORF">CRENBAI_005578</name>
</gene>
<dbReference type="EMBL" id="JAHHUM010000427">
    <property type="protein sequence ID" value="KAK5619895.1"/>
    <property type="molecule type" value="Genomic_DNA"/>
</dbReference>
<feature type="region of interest" description="Disordered" evidence="1">
    <location>
        <begin position="1"/>
        <end position="72"/>
    </location>
</feature>
<dbReference type="Proteomes" id="UP001311232">
    <property type="component" value="Unassembled WGS sequence"/>
</dbReference>
<keyword evidence="3" id="KW-1185">Reference proteome</keyword>
<protein>
    <submittedName>
        <fullName evidence="2">Uncharacterized protein</fullName>
    </submittedName>
</protein>
<accession>A0AAV9SEX5</accession>
<name>A0AAV9SEX5_9TELE</name>
<evidence type="ECO:0000313" key="2">
    <source>
        <dbReference type="EMBL" id="KAK5619895.1"/>
    </source>
</evidence>
<proteinExistence type="predicted"/>